<evidence type="ECO:0000256" key="1">
    <source>
        <dbReference type="ARBA" id="ARBA00022729"/>
    </source>
</evidence>
<keyword evidence="5" id="KW-1185">Reference proteome</keyword>
<dbReference type="InterPro" id="IPR018470">
    <property type="entry name" value="Metal-bd_Tp34-typ"/>
</dbReference>
<dbReference type="PATRIC" id="fig|1230458.4.peg.4380"/>
<evidence type="ECO:0000313" key="5">
    <source>
        <dbReference type="Proteomes" id="UP000011648"/>
    </source>
</evidence>
<dbReference type="EMBL" id="AOIL01000070">
    <property type="protein sequence ID" value="ELY84809.1"/>
    <property type="molecule type" value="Genomic_DNA"/>
</dbReference>
<accession>L9ZEL1</accession>
<dbReference type="Pfam" id="PF10634">
    <property type="entry name" value="Iron_transport"/>
    <property type="match status" value="1"/>
</dbReference>
<comment type="caution">
    <text evidence="4">The sequence shown here is derived from an EMBL/GenBank/DDBJ whole genome shotgun (WGS) entry which is preliminary data.</text>
</comment>
<name>L9ZEL1_9EURY</name>
<sequence>MHRRSLLRRTALAGSGIGTLSLAGCLERLGFEEESAWSNPPLVQDRPDAVYLPASTEKMARLGTATGDEFGIALGYTIPHRFWLLAGESNQVDVQPSDSLHLMVTVWDRETELVVPATVRLELVQEGERATPVGSLWPMISQQMGFHYGDNVELSGDGTYTARVQVGPLDTDRTGAFGDRLDGTETLTVEFTHAREDVHDLGVEYIGTQRRGTQEALDLRTNDSMPSSRGQPLAELPGDHLGTAERDESGDARVGALVLDAERVGGSSERAYLAVTLRTPYNDVMLPFAGLSATVDSGGDGGGSERTGGDGDGGGTEPRESLTLTEAVDPTLGHHYGAESDVLSTGQSTADERETMITISVETPPQVARHDGYETAFRTFDDVRFRAQR</sequence>
<feature type="region of interest" description="Disordered" evidence="2">
    <location>
        <begin position="296"/>
        <end position="320"/>
    </location>
</feature>
<feature type="compositionally biased region" description="Gly residues" evidence="2">
    <location>
        <begin position="298"/>
        <end position="316"/>
    </location>
</feature>
<dbReference type="OrthoDB" id="156174at2157"/>
<proteinExistence type="predicted"/>
<protein>
    <recommendedName>
        <fullName evidence="3">DUF7350 domain-containing protein</fullName>
    </recommendedName>
</protein>
<evidence type="ECO:0000256" key="2">
    <source>
        <dbReference type="SAM" id="MobiDB-lite"/>
    </source>
</evidence>
<dbReference type="PROSITE" id="PS51257">
    <property type="entry name" value="PROKAR_LIPOPROTEIN"/>
    <property type="match status" value="1"/>
</dbReference>
<keyword evidence="1" id="KW-0732">Signal</keyword>
<dbReference type="Pfam" id="PF24041">
    <property type="entry name" value="DUF7350"/>
    <property type="match status" value="1"/>
</dbReference>
<dbReference type="Proteomes" id="UP000011648">
    <property type="component" value="Unassembled WGS sequence"/>
</dbReference>
<feature type="domain" description="DUF7350" evidence="3">
    <location>
        <begin position="235"/>
        <end position="385"/>
    </location>
</feature>
<dbReference type="STRING" id="1230458.C484_21718"/>
<dbReference type="AlphaFoldDB" id="L9ZEL1"/>
<organism evidence="4 5">
    <name type="scientific">Natrialba taiwanensis DSM 12281</name>
    <dbReference type="NCBI Taxonomy" id="1230458"/>
    <lineage>
        <taxon>Archaea</taxon>
        <taxon>Methanobacteriati</taxon>
        <taxon>Methanobacteriota</taxon>
        <taxon>Stenosarchaea group</taxon>
        <taxon>Halobacteria</taxon>
        <taxon>Halobacteriales</taxon>
        <taxon>Natrialbaceae</taxon>
        <taxon>Natrialba</taxon>
    </lineage>
</organism>
<dbReference type="Gene3D" id="2.60.40.2480">
    <property type="entry name" value="Periplasmic metal-binding protein Tp34-type"/>
    <property type="match status" value="1"/>
</dbReference>
<reference evidence="4 5" key="1">
    <citation type="journal article" date="2014" name="PLoS Genet.">
        <title>Phylogenetically driven sequencing of extremely halophilic archaea reveals strategies for static and dynamic osmo-response.</title>
        <authorList>
            <person name="Becker E.A."/>
            <person name="Seitzer P.M."/>
            <person name="Tritt A."/>
            <person name="Larsen D."/>
            <person name="Krusor M."/>
            <person name="Yao A.I."/>
            <person name="Wu D."/>
            <person name="Madern D."/>
            <person name="Eisen J.A."/>
            <person name="Darling A.E."/>
            <person name="Facciotti M.T."/>
        </authorList>
    </citation>
    <scope>NUCLEOTIDE SEQUENCE [LARGE SCALE GENOMIC DNA]</scope>
    <source>
        <strain evidence="4 5">DSM 12281</strain>
    </source>
</reference>
<dbReference type="InterPro" id="IPR055774">
    <property type="entry name" value="DUF7350"/>
</dbReference>
<evidence type="ECO:0000313" key="4">
    <source>
        <dbReference type="EMBL" id="ELY84809.1"/>
    </source>
</evidence>
<gene>
    <name evidence="4" type="ORF">C484_21718</name>
</gene>
<dbReference type="RefSeq" id="WP_006827896.1">
    <property type="nucleotide sequence ID" value="NZ_AOIL01000070.1"/>
</dbReference>
<feature type="region of interest" description="Disordered" evidence="2">
    <location>
        <begin position="212"/>
        <end position="249"/>
    </location>
</feature>
<evidence type="ECO:0000259" key="3">
    <source>
        <dbReference type="Pfam" id="PF24041"/>
    </source>
</evidence>
<dbReference type="InterPro" id="IPR038482">
    <property type="entry name" value="Tp34-type_sf"/>
</dbReference>